<dbReference type="KEGG" id="sna:Snas_6249"/>
<sequence>MSNVVDPNNLSGDELVAALRRCANRPNQQAAIQLLVSHGHLLDRADVRREFVMAEEHDGVVYAWMHWAPIEDTRLPVPLSSGEAALLRIAASIGDFGIDVNLANTITSLDTPNTRRVLAAIAHAAGKDRLVSWS</sequence>
<evidence type="ECO:0000313" key="2">
    <source>
        <dbReference type="Proteomes" id="UP000000844"/>
    </source>
</evidence>
<name>D3Q2W8_STANL</name>
<evidence type="ECO:0000313" key="1">
    <source>
        <dbReference type="EMBL" id="ADD45869.1"/>
    </source>
</evidence>
<protein>
    <submittedName>
        <fullName evidence="1">Uncharacterized protein</fullName>
    </submittedName>
</protein>
<keyword evidence="2" id="KW-1185">Reference proteome</keyword>
<dbReference type="Proteomes" id="UP000000844">
    <property type="component" value="Chromosome"/>
</dbReference>
<dbReference type="STRING" id="446470.Snas_6249"/>
<dbReference type="OrthoDB" id="3532716at2"/>
<dbReference type="AlphaFoldDB" id="D3Q2W8"/>
<proteinExistence type="predicted"/>
<dbReference type="HOGENOM" id="CLU_1915808_0_0_11"/>
<dbReference type="EMBL" id="CP001778">
    <property type="protein sequence ID" value="ADD45869.1"/>
    <property type="molecule type" value="Genomic_DNA"/>
</dbReference>
<reference evidence="1 2" key="1">
    <citation type="journal article" date="2009" name="Stand. Genomic Sci.">
        <title>Complete genome sequence of Stackebrandtia nassauensis type strain (LLR-40K-21).</title>
        <authorList>
            <person name="Munk C."/>
            <person name="Lapidus A."/>
            <person name="Copeland A."/>
            <person name="Jando M."/>
            <person name="Mayilraj S."/>
            <person name="Glavina Del Rio T."/>
            <person name="Nolan M."/>
            <person name="Chen F."/>
            <person name="Lucas S."/>
            <person name="Tice H."/>
            <person name="Cheng J.F."/>
            <person name="Han C."/>
            <person name="Detter J.C."/>
            <person name="Bruce D."/>
            <person name="Goodwin L."/>
            <person name="Chain P."/>
            <person name="Pitluck S."/>
            <person name="Goker M."/>
            <person name="Ovchinikova G."/>
            <person name="Pati A."/>
            <person name="Ivanova N."/>
            <person name="Mavromatis K."/>
            <person name="Chen A."/>
            <person name="Palaniappan K."/>
            <person name="Land M."/>
            <person name="Hauser L."/>
            <person name="Chang Y.J."/>
            <person name="Jeffries C.D."/>
            <person name="Bristow J."/>
            <person name="Eisen J.A."/>
            <person name="Markowitz V."/>
            <person name="Hugenholtz P."/>
            <person name="Kyrpides N.C."/>
            <person name="Klenk H.P."/>
        </authorList>
    </citation>
    <scope>NUCLEOTIDE SEQUENCE [LARGE SCALE GENOMIC DNA]</scope>
    <source>
        <strain evidence="2">DSM 44728 / CIP 108903 / NRRL B-16338 / NBRC 102104 / LLR-40K-21</strain>
    </source>
</reference>
<organism evidence="1 2">
    <name type="scientific">Stackebrandtia nassauensis (strain DSM 44728 / CIP 108903 / NRRL B-16338 / NBRC 102104 / LLR-40K-21)</name>
    <dbReference type="NCBI Taxonomy" id="446470"/>
    <lineage>
        <taxon>Bacteria</taxon>
        <taxon>Bacillati</taxon>
        <taxon>Actinomycetota</taxon>
        <taxon>Actinomycetes</taxon>
        <taxon>Glycomycetales</taxon>
        <taxon>Glycomycetaceae</taxon>
        <taxon>Stackebrandtia</taxon>
    </lineage>
</organism>
<dbReference type="RefSeq" id="WP_013021440.1">
    <property type="nucleotide sequence ID" value="NC_013947.1"/>
</dbReference>
<gene>
    <name evidence="1" type="ordered locus">Snas_6249</name>
</gene>
<accession>D3Q2W8</accession>